<reference evidence="2" key="1">
    <citation type="journal article" date="2023" name="Mol. Plant Microbe Interact.">
        <title>Elucidating the Obligate Nature and Biological Capacity of an Invasive Fungal Corn Pathogen.</title>
        <authorList>
            <person name="MacCready J.S."/>
            <person name="Roggenkamp E.M."/>
            <person name="Gdanetz K."/>
            <person name="Chilvers M.I."/>
        </authorList>
    </citation>
    <scope>NUCLEOTIDE SEQUENCE</scope>
    <source>
        <strain evidence="2">PM02</strain>
    </source>
</reference>
<dbReference type="AlphaFoldDB" id="A0AAD9I558"/>
<proteinExistence type="predicted"/>
<protein>
    <submittedName>
        <fullName evidence="2">Uncharacterized protein</fullName>
    </submittedName>
</protein>
<keyword evidence="1" id="KW-0732">Signal</keyword>
<feature type="signal peptide" evidence="1">
    <location>
        <begin position="1"/>
        <end position="23"/>
    </location>
</feature>
<dbReference type="EMBL" id="JAQQPM010000004">
    <property type="protein sequence ID" value="KAK2071201.1"/>
    <property type="molecule type" value="Genomic_DNA"/>
</dbReference>
<organism evidence="2 3">
    <name type="scientific">Phyllachora maydis</name>
    <dbReference type="NCBI Taxonomy" id="1825666"/>
    <lineage>
        <taxon>Eukaryota</taxon>
        <taxon>Fungi</taxon>
        <taxon>Dikarya</taxon>
        <taxon>Ascomycota</taxon>
        <taxon>Pezizomycotina</taxon>
        <taxon>Sordariomycetes</taxon>
        <taxon>Sordariomycetidae</taxon>
        <taxon>Phyllachorales</taxon>
        <taxon>Phyllachoraceae</taxon>
        <taxon>Phyllachora</taxon>
    </lineage>
</organism>
<name>A0AAD9I558_9PEZI</name>
<sequence>MPSNKIILQQFLAANLLVHAGWALPAAPTAPQQLVVRDGLSGPVSKDSLIQAREPGYQAGQARYQNLVDAAKANLYGEKAEYKGAVHNLNVEKSEYKGAVHNLNVEKLELYGAKKTLNDQVGQLKGLEAQRTSAVKDLYGAKYQLNAAETTAKHAGEIYNDVQGELKTNQWKAQHAADPQQRYLAGQAYNKDLSAVSTWQDNLNRANKQVWLTNGKVYSEGARVNLLTGKVVGQQGNVNAANYQVGKEQQDYGKAQYFVNKERQDVLHAQGGVDKERTDVYRAQDAYNRIVADRPVPRY</sequence>
<evidence type="ECO:0000313" key="2">
    <source>
        <dbReference type="EMBL" id="KAK2071201.1"/>
    </source>
</evidence>
<evidence type="ECO:0000313" key="3">
    <source>
        <dbReference type="Proteomes" id="UP001217918"/>
    </source>
</evidence>
<gene>
    <name evidence="2" type="ORF">P8C59_005642</name>
</gene>
<evidence type="ECO:0000256" key="1">
    <source>
        <dbReference type="SAM" id="SignalP"/>
    </source>
</evidence>
<keyword evidence="3" id="KW-1185">Reference proteome</keyword>
<feature type="chain" id="PRO_5042236325" evidence="1">
    <location>
        <begin position="24"/>
        <end position="299"/>
    </location>
</feature>
<comment type="caution">
    <text evidence="2">The sequence shown here is derived from an EMBL/GenBank/DDBJ whole genome shotgun (WGS) entry which is preliminary data.</text>
</comment>
<dbReference type="Proteomes" id="UP001217918">
    <property type="component" value="Unassembled WGS sequence"/>
</dbReference>
<accession>A0AAD9I558</accession>